<keyword evidence="1" id="KW-0472">Membrane</keyword>
<dbReference type="Proteomes" id="UP001257659">
    <property type="component" value="Unassembled WGS sequence"/>
</dbReference>
<evidence type="ECO:0000313" key="3">
    <source>
        <dbReference type="Proteomes" id="UP001257659"/>
    </source>
</evidence>
<evidence type="ECO:0000313" key="2">
    <source>
        <dbReference type="EMBL" id="MDR6299791.1"/>
    </source>
</evidence>
<dbReference type="Pfam" id="PF07332">
    <property type="entry name" value="Phage_holin_3_6"/>
    <property type="match status" value="1"/>
</dbReference>
<comment type="caution">
    <text evidence="2">The sequence shown here is derived from an EMBL/GenBank/DDBJ whole genome shotgun (WGS) entry which is preliminary data.</text>
</comment>
<evidence type="ECO:0000256" key="1">
    <source>
        <dbReference type="SAM" id="Phobius"/>
    </source>
</evidence>
<dbReference type="RefSeq" id="WP_309726764.1">
    <property type="nucleotide sequence ID" value="NZ_JAVDQA010000001.1"/>
</dbReference>
<sequence>MAFTKLTDHIDGLSNDIQAYLESMLEYYKLDAFKKITKVTSLLVKLLVIGSIFLFFLGFISVGLAILIGNAIGSLSSGFFIVGGIYLIAFILFMVFGKPLIDKFILQKFSRLYFNSNDLEDVLDEPLEDETA</sequence>
<dbReference type="InterPro" id="IPR009937">
    <property type="entry name" value="Phage_holin_3_6"/>
</dbReference>
<protein>
    <submittedName>
        <fullName evidence="2">Oligopeptide transporter (OPT) family protein</fullName>
    </submittedName>
</protein>
<organism evidence="2 3">
    <name type="scientific">Mesonia maritima</name>
    <dbReference type="NCBI Taxonomy" id="1793873"/>
    <lineage>
        <taxon>Bacteria</taxon>
        <taxon>Pseudomonadati</taxon>
        <taxon>Bacteroidota</taxon>
        <taxon>Flavobacteriia</taxon>
        <taxon>Flavobacteriales</taxon>
        <taxon>Flavobacteriaceae</taxon>
        <taxon>Mesonia</taxon>
    </lineage>
</organism>
<gene>
    <name evidence="2" type="ORF">GGR31_000407</name>
</gene>
<accession>A0ABU1K2G3</accession>
<name>A0ABU1K2G3_9FLAO</name>
<proteinExistence type="predicted"/>
<keyword evidence="1" id="KW-0812">Transmembrane</keyword>
<reference evidence="2 3" key="1">
    <citation type="submission" date="2023-07" db="EMBL/GenBank/DDBJ databases">
        <title>Genomic Encyclopedia of Type Strains, Phase IV (KMG-IV): sequencing the most valuable type-strain genomes for metagenomic binning, comparative biology and taxonomic classification.</title>
        <authorList>
            <person name="Goeker M."/>
        </authorList>
    </citation>
    <scope>NUCLEOTIDE SEQUENCE [LARGE SCALE GENOMIC DNA]</scope>
    <source>
        <strain evidence="2 3">DSM 102814</strain>
    </source>
</reference>
<keyword evidence="3" id="KW-1185">Reference proteome</keyword>
<keyword evidence="1" id="KW-1133">Transmembrane helix</keyword>
<feature type="transmembrane region" description="Helical" evidence="1">
    <location>
        <begin position="78"/>
        <end position="101"/>
    </location>
</feature>
<feature type="transmembrane region" description="Helical" evidence="1">
    <location>
        <begin position="42"/>
        <end position="72"/>
    </location>
</feature>
<dbReference type="EMBL" id="JAVDQA010000001">
    <property type="protein sequence ID" value="MDR6299791.1"/>
    <property type="molecule type" value="Genomic_DNA"/>
</dbReference>